<keyword evidence="3" id="KW-1185">Reference proteome</keyword>
<name>H2C5X9_9CREN</name>
<dbReference type="Proteomes" id="UP000003980">
    <property type="component" value="Unassembled WGS sequence"/>
</dbReference>
<dbReference type="OrthoDB" id="26976at2157"/>
<dbReference type="STRING" id="671065.MetMK1DRAFT_00019520"/>
<dbReference type="AlphaFoldDB" id="H2C5X9"/>
<dbReference type="InterPro" id="IPR043998">
    <property type="entry name" value="Put_Metallopep"/>
</dbReference>
<accession>H2C5X9</accession>
<dbReference type="Pfam" id="PF18894">
    <property type="entry name" value="PhageMetallopep"/>
    <property type="match status" value="1"/>
</dbReference>
<feature type="domain" description="Putative phage metallopeptidase" evidence="1">
    <location>
        <begin position="2"/>
        <end position="108"/>
    </location>
</feature>
<reference evidence="2 3" key="1">
    <citation type="submission" date="2012-01" db="EMBL/GenBank/DDBJ databases">
        <title>Improved High-Quality Draft sequence of Metallosphaera yellowstonensis MK1.</title>
        <authorList>
            <consortium name="US DOE Joint Genome Institute"/>
            <person name="Lucas S."/>
            <person name="Han J."/>
            <person name="Cheng J.-F."/>
            <person name="Goodwin L."/>
            <person name="Pitluck S."/>
            <person name="Peters L."/>
            <person name="Teshima H."/>
            <person name="Detter J.C."/>
            <person name="Han C."/>
            <person name="Tapia R."/>
            <person name="Land M."/>
            <person name="Hauser L."/>
            <person name="Kyrpides N."/>
            <person name="Kozubal M."/>
            <person name="Macur R.E."/>
            <person name="Jay Z."/>
            <person name="Inskeep W."/>
            <person name="Woyke T."/>
        </authorList>
    </citation>
    <scope>NUCLEOTIDE SEQUENCE [LARGE SCALE GENOMIC DNA]</scope>
    <source>
        <strain evidence="2 3">MK1</strain>
    </source>
</reference>
<sequence>MRYTYAKDVKELALFLNSRLSLGLDLGKVIFIRSQGSRSRALARTLGLPSQWRFILGDSRLYIVEVISEKYDRLSCEEKVYVILHELMHIPTSMSGGLRHHGYRGFGSLRRLMRMLDEKEIEAYCK</sequence>
<gene>
    <name evidence="2" type="ORF">MetMK1DRAFT_00019520</name>
</gene>
<evidence type="ECO:0000313" key="3">
    <source>
        <dbReference type="Proteomes" id="UP000003980"/>
    </source>
</evidence>
<dbReference type="RefSeq" id="WP_009073012.1">
    <property type="nucleotide sequence ID" value="NZ_JH597768.1"/>
</dbReference>
<proteinExistence type="predicted"/>
<organism evidence="2 3">
    <name type="scientific">Metallosphaera yellowstonensis MK1</name>
    <dbReference type="NCBI Taxonomy" id="671065"/>
    <lineage>
        <taxon>Archaea</taxon>
        <taxon>Thermoproteota</taxon>
        <taxon>Thermoprotei</taxon>
        <taxon>Sulfolobales</taxon>
        <taxon>Sulfolobaceae</taxon>
        <taxon>Metallosphaera</taxon>
    </lineage>
</organism>
<dbReference type="EMBL" id="JH597768">
    <property type="protein sequence ID" value="EHP69206.1"/>
    <property type="molecule type" value="Genomic_DNA"/>
</dbReference>
<evidence type="ECO:0000313" key="2">
    <source>
        <dbReference type="EMBL" id="EHP69206.1"/>
    </source>
</evidence>
<dbReference type="eggNOG" id="arCOG04217">
    <property type="taxonomic scope" value="Archaea"/>
</dbReference>
<evidence type="ECO:0000259" key="1">
    <source>
        <dbReference type="Pfam" id="PF18894"/>
    </source>
</evidence>
<dbReference type="HOGENOM" id="CLU_136010_0_0_2"/>
<protein>
    <submittedName>
        <fullName evidence="2">Putative metallopeptidase</fullName>
    </submittedName>
</protein>